<keyword evidence="2" id="KW-1185">Reference proteome</keyword>
<evidence type="ECO:0000313" key="1">
    <source>
        <dbReference type="EMBL" id="GBP53413.1"/>
    </source>
</evidence>
<protein>
    <submittedName>
        <fullName evidence="1">Uncharacterized protein</fullName>
    </submittedName>
</protein>
<accession>A0A4C1WR00</accession>
<comment type="caution">
    <text evidence="1">The sequence shown here is derived from an EMBL/GenBank/DDBJ whole genome shotgun (WGS) entry which is preliminary data.</text>
</comment>
<name>A0A4C1WR00_EUMVA</name>
<reference evidence="1 2" key="1">
    <citation type="journal article" date="2019" name="Commun. Biol.">
        <title>The bagworm genome reveals a unique fibroin gene that provides high tensile strength.</title>
        <authorList>
            <person name="Kono N."/>
            <person name="Nakamura H."/>
            <person name="Ohtoshi R."/>
            <person name="Tomita M."/>
            <person name="Numata K."/>
            <person name="Arakawa K."/>
        </authorList>
    </citation>
    <scope>NUCLEOTIDE SEQUENCE [LARGE SCALE GENOMIC DNA]</scope>
</reference>
<dbReference type="AlphaFoldDB" id="A0A4C1WR00"/>
<proteinExistence type="predicted"/>
<dbReference type="EMBL" id="BGZK01000624">
    <property type="protein sequence ID" value="GBP53413.1"/>
    <property type="molecule type" value="Genomic_DNA"/>
</dbReference>
<evidence type="ECO:0000313" key="2">
    <source>
        <dbReference type="Proteomes" id="UP000299102"/>
    </source>
</evidence>
<organism evidence="1 2">
    <name type="scientific">Eumeta variegata</name>
    <name type="common">Bagworm moth</name>
    <name type="synonym">Eumeta japonica</name>
    <dbReference type="NCBI Taxonomy" id="151549"/>
    <lineage>
        <taxon>Eukaryota</taxon>
        <taxon>Metazoa</taxon>
        <taxon>Ecdysozoa</taxon>
        <taxon>Arthropoda</taxon>
        <taxon>Hexapoda</taxon>
        <taxon>Insecta</taxon>
        <taxon>Pterygota</taxon>
        <taxon>Neoptera</taxon>
        <taxon>Endopterygota</taxon>
        <taxon>Lepidoptera</taxon>
        <taxon>Glossata</taxon>
        <taxon>Ditrysia</taxon>
        <taxon>Tineoidea</taxon>
        <taxon>Psychidae</taxon>
        <taxon>Oiketicinae</taxon>
        <taxon>Eumeta</taxon>
    </lineage>
</organism>
<gene>
    <name evidence="1" type="ORF">EVAR_48165_1</name>
</gene>
<dbReference type="Proteomes" id="UP000299102">
    <property type="component" value="Unassembled WGS sequence"/>
</dbReference>
<sequence>MLDQAEVRAPRHWTLPPHGGWQRPVIRLQLTFDAISDIKHRRFSVGGLTPRGVDTHRQTGTRLHAHMVRVYALNGNSLAHAERLYAEMYPNRNTPAGRTFF</sequence>